<dbReference type="PANTHER" id="PTHR36503">
    <property type="entry name" value="BLR2520 PROTEIN"/>
    <property type="match status" value="1"/>
</dbReference>
<gene>
    <name evidence="2" type="ORF">GTP41_12525</name>
</gene>
<dbReference type="SUPFAM" id="SSF54593">
    <property type="entry name" value="Glyoxalase/Bleomycin resistance protein/Dihydroxybiphenyl dioxygenase"/>
    <property type="match status" value="1"/>
</dbReference>
<evidence type="ECO:0000259" key="1">
    <source>
        <dbReference type="PROSITE" id="PS51819"/>
    </source>
</evidence>
<dbReference type="CDD" id="cd07251">
    <property type="entry name" value="VOC_like"/>
    <property type="match status" value="1"/>
</dbReference>
<dbReference type="InterPro" id="IPR004360">
    <property type="entry name" value="Glyas_Fos-R_dOase_dom"/>
</dbReference>
<dbReference type="Pfam" id="PF00903">
    <property type="entry name" value="Glyoxalase"/>
    <property type="match status" value="1"/>
</dbReference>
<dbReference type="PROSITE" id="PS51819">
    <property type="entry name" value="VOC"/>
    <property type="match status" value="1"/>
</dbReference>
<feature type="domain" description="VOC" evidence="1">
    <location>
        <begin position="15"/>
        <end position="137"/>
    </location>
</feature>
<dbReference type="InterPro" id="IPR037523">
    <property type="entry name" value="VOC_core"/>
</dbReference>
<comment type="caution">
    <text evidence="2">The sequence shown here is derived from an EMBL/GenBank/DDBJ whole genome shotgun (WGS) entry which is preliminary data.</text>
</comment>
<name>A0A6N9HHR8_9BURK</name>
<proteinExistence type="predicted"/>
<dbReference type="InterPro" id="IPR029068">
    <property type="entry name" value="Glyas_Bleomycin-R_OHBP_Dase"/>
</dbReference>
<protein>
    <submittedName>
        <fullName evidence="2">Glyoxalase</fullName>
    </submittedName>
</protein>
<dbReference type="Gene3D" id="3.10.180.10">
    <property type="entry name" value="2,3-Dihydroxybiphenyl 1,2-Dioxygenase, domain 1"/>
    <property type="match status" value="1"/>
</dbReference>
<keyword evidence="3" id="KW-1185">Reference proteome</keyword>
<accession>A0A6N9HHR8</accession>
<dbReference type="PANTHER" id="PTHR36503:SF1">
    <property type="entry name" value="BLR2520 PROTEIN"/>
    <property type="match status" value="1"/>
</dbReference>
<reference evidence="2 3" key="1">
    <citation type="submission" date="2019-12" db="EMBL/GenBank/DDBJ databases">
        <title>Novel species isolated from a subtropical stream in China.</title>
        <authorList>
            <person name="Lu H."/>
        </authorList>
    </citation>
    <scope>NUCLEOTIDE SEQUENCE [LARGE SCALE GENOMIC DNA]</scope>
    <source>
        <strain evidence="2 3">DS3</strain>
    </source>
</reference>
<evidence type="ECO:0000313" key="2">
    <source>
        <dbReference type="EMBL" id="MYN02926.1"/>
    </source>
</evidence>
<evidence type="ECO:0000313" key="3">
    <source>
        <dbReference type="Proteomes" id="UP000448575"/>
    </source>
</evidence>
<organism evidence="2 3">
    <name type="scientific">Pseudoduganella guangdongensis</name>
    <dbReference type="NCBI Taxonomy" id="2692179"/>
    <lineage>
        <taxon>Bacteria</taxon>
        <taxon>Pseudomonadati</taxon>
        <taxon>Pseudomonadota</taxon>
        <taxon>Betaproteobacteria</taxon>
        <taxon>Burkholderiales</taxon>
        <taxon>Oxalobacteraceae</taxon>
        <taxon>Telluria group</taxon>
        <taxon>Pseudoduganella</taxon>
    </lineage>
</organism>
<dbReference type="EMBL" id="WWCJ01000008">
    <property type="protein sequence ID" value="MYN02926.1"/>
    <property type="molecule type" value="Genomic_DNA"/>
</dbReference>
<dbReference type="AlphaFoldDB" id="A0A6N9HHR8"/>
<dbReference type="Proteomes" id="UP000448575">
    <property type="component" value="Unassembled WGS sequence"/>
</dbReference>
<sequence length="156" mass="16646">MPASGKISAIPPSQRLHLILLGVEDVARSVKFYEALGWKKSPSGNEGFVKFDMGGYALCLLSREAFAKDAQSPTAKGSGFSGVGLAYLAKSTDEVPLVLARAVAAGGTVVKPVTKTAWGVAAYFKDPDGHLFEIDYEDAWVFDAEHKLVVDKVNAK</sequence>